<feature type="region of interest" description="Disordered" evidence="1">
    <location>
        <begin position="159"/>
        <end position="184"/>
    </location>
</feature>
<evidence type="ECO:0000256" key="1">
    <source>
        <dbReference type="SAM" id="MobiDB-lite"/>
    </source>
</evidence>
<organism evidence="2 3">
    <name type="scientific">Aplysia californica</name>
    <name type="common">California sea hare</name>
    <dbReference type="NCBI Taxonomy" id="6500"/>
    <lineage>
        <taxon>Eukaryota</taxon>
        <taxon>Metazoa</taxon>
        <taxon>Spiralia</taxon>
        <taxon>Lophotrochozoa</taxon>
        <taxon>Mollusca</taxon>
        <taxon>Gastropoda</taxon>
        <taxon>Heterobranchia</taxon>
        <taxon>Euthyneura</taxon>
        <taxon>Tectipleura</taxon>
        <taxon>Aplysiida</taxon>
        <taxon>Aplysioidea</taxon>
        <taxon>Aplysiidae</taxon>
        <taxon>Aplysia</taxon>
    </lineage>
</organism>
<evidence type="ECO:0000313" key="3">
    <source>
        <dbReference type="RefSeq" id="XP_005107807.1"/>
    </source>
</evidence>
<dbReference type="GeneID" id="101854046"/>
<evidence type="ECO:0000313" key="2">
    <source>
        <dbReference type="Proteomes" id="UP000694888"/>
    </source>
</evidence>
<accession>A0ABM0K3C5</accession>
<gene>
    <name evidence="3" type="primary">LOC101854046</name>
</gene>
<protein>
    <submittedName>
        <fullName evidence="3">Protein C9orf135</fullName>
    </submittedName>
</protein>
<dbReference type="RefSeq" id="XP_005107807.1">
    <property type="nucleotide sequence ID" value="XM_005107750.3"/>
</dbReference>
<sequence>MALHESDIMGNAITDDRKGSLTLRSDHMNYSRAILNSHWHQARQAEPKDYDINKDPIRTMTYSTYNRIGNVTDGSLPDTTYQEQANQVFLKPMYEDRDSHRGMVQMETLATANAGIDRNTGDPKDAYGSVLPFHNKDHKKFHLDTTYNADYIPPFPYTSKEEEEAQRKASLPPGFDPDDKSTAYRKMKSQFTDTTDYRRNGWNTWQDESGIYANSEYKSQVFPKTTTIPERMV</sequence>
<dbReference type="Proteomes" id="UP000694888">
    <property type="component" value="Unplaced"/>
</dbReference>
<keyword evidence="2" id="KW-1185">Reference proteome</keyword>
<dbReference type="PANTHER" id="PTHR35069">
    <property type="entry name" value="PROTEIN C9ORF135"/>
    <property type="match status" value="1"/>
</dbReference>
<reference evidence="3" key="1">
    <citation type="submission" date="2025-08" db="UniProtKB">
        <authorList>
            <consortium name="RefSeq"/>
        </authorList>
    </citation>
    <scope>IDENTIFICATION</scope>
</reference>
<dbReference type="PANTHER" id="PTHR35069:SF1">
    <property type="entry name" value="CILIA- AND FLAGELLA-ASSOCIATED PROTEIN 95"/>
    <property type="match status" value="1"/>
</dbReference>
<dbReference type="InterPro" id="IPR027905">
    <property type="entry name" value="CFAP95"/>
</dbReference>
<name>A0ABM0K3C5_APLCA</name>
<proteinExistence type="predicted"/>
<dbReference type="Pfam" id="PF15139">
    <property type="entry name" value="CFAP95"/>
    <property type="match status" value="1"/>
</dbReference>